<evidence type="ECO:0000259" key="2">
    <source>
        <dbReference type="Pfam" id="PF13439"/>
    </source>
</evidence>
<dbReference type="PANTHER" id="PTHR12526:SF630">
    <property type="entry name" value="GLYCOSYLTRANSFERASE"/>
    <property type="match status" value="1"/>
</dbReference>
<name>A0AAX2BF62_CITAM</name>
<dbReference type="EMBL" id="LT556085">
    <property type="protein sequence ID" value="SAZ16449.1"/>
    <property type="molecule type" value="Genomic_DNA"/>
</dbReference>
<organism evidence="3 4">
    <name type="scientific">Citrobacter amalonaticus</name>
    <dbReference type="NCBI Taxonomy" id="35703"/>
    <lineage>
        <taxon>Bacteria</taxon>
        <taxon>Pseudomonadati</taxon>
        <taxon>Pseudomonadota</taxon>
        <taxon>Gammaproteobacteria</taxon>
        <taxon>Enterobacterales</taxon>
        <taxon>Enterobacteriaceae</taxon>
        <taxon>Citrobacter</taxon>
    </lineage>
</organism>
<dbReference type="PANTHER" id="PTHR12526">
    <property type="entry name" value="GLYCOSYLTRANSFERASE"/>
    <property type="match status" value="1"/>
</dbReference>
<dbReference type="SUPFAM" id="SSF53756">
    <property type="entry name" value="UDP-Glycosyltransferase/glycogen phosphorylase"/>
    <property type="match status" value="1"/>
</dbReference>
<dbReference type="InterPro" id="IPR028098">
    <property type="entry name" value="Glyco_trans_4-like_N"/>
</dbReference>
<feature type="domain" description="Glycosyl transferase family 1" evidence="1">
    <location>
        <begin position="189"/>
        <end position="346"/>
    </location>
</feature>
<sequence length="375" mass="42920">MSINNDGSIFNVKQKIMKIAFIGEAVSGFGGMETVIRDVINNFQAEHSAIQCEMFFFCRHDKMDKAWLSGINYSCSFSTIRLGFLRRAKHIHTFSHWLKKTEPDVVICIDVLSCLFASKARKKAEQNFTIFSWPHFSLDHKKHAECVSWADYHLAISSGIKHQMIERGIDQKNITVVYNPVSRKSEIIPQPEKGQPAVFLYVGRMKFEGQKRIKDLLDGLSHAEGEWRLHVVGDGSDFEKCQSYGRELGIDNRITWHGWQVNPWQVVRNDIKKVSALLLTSSFEGFGMAILEAMSYGIPCISSDCMSGPRDMIKPGINGELYPPKDLQQFTHLLNQILSGQMKYDSHLIPETIENFYNEVYFQHLRSAIFSKINK</sequence>
<dbReference type="GO" id="GO:0016757">
    <property type="term" value="F:glycosyltransferase activity"/>
    <property type="evidence" value="ECO:0007669"/>
    <property type="project" value="UniProtKB-KW"/>
</dbReference>
<protein>
    <submittedName>
        <fullName evidence="3">UDP-D-galactose:(Glucosyl)lipopolysaccharide-1, 6-D-galactosyltransferase</fullName>
        <ecNumber evidence="3">2.4.1.-</ecNumber>
    </submittedName>
</protein>
<evidence type="ECO:0000259" key="1">
    <source>
        <dbReference type="Pfam" id="PF00534"/>
    </source>
</evidence>
<dbReference type="NCBIfam" id="NF007396">
    <property type="entry name" value="PRK09922.1"/>
    <property type="match status" value="1"/>
</dbReference>
<dbReference type="CDD" id="cd03811">
    <property type="entry name" value="GT4_GT28_WabH-like"/>
    <property type="match status" value="1"/>
</dbReference>
<keyword evidence="3" id="KW-0328">Glycosyltransferase</keyword>
<dbReference type="GO" id="GO:1901135">
    <property type="term" value="P:carbohydrate derivative metabolic process"/>
    <property type="evidence" value="ECO:0007669"/>
    <property type="project" value="UniProtKB-ARBA"/>
</dbReference>
<dbReference type="Pfam" id="PF00534">
    <property type="entry name" value="Glycos_transf_1"/>
    <property type="match status" value="1"/>
</dbReference>
<proteinExistence type="predicted"/>
<feature type="domain" description="Glycosyltransferase subfamily 4-like N-terminal" evidence="2">
    <location>
        <begin position="29"/>
        <end position="182"/>
    </location>
</feature>
<dbReference type="Gene3D" id="3.40.50.2000">
    <property type="entry name" value="Glycogen Phosphorylase B"/>
    <property type="match status" value="2"/>
</dbReference>
<dbReference type="EC" id="2.4.1.-" evidence="3"/>
<evidence type="ECO:0000313" key="4">
    <source>
        <dbReference type="Proteomes" id="UP000245995"/>
    </source>
</evidence>
<gene>
    <name evidence="3" type="primary">waaB</name>
    <name evidence="3" type="ORF">CITRO92_1162</name>
</gene>
<dbReference type="Proteomes" id="UP000245995">
    <property type="component" value="Chromosome CITRO92"/>
</dbReference>
<dbReference type="Pfam" id="PF13439">
    <property type="entry name" value="Glyco_transf_4"/>
    <property type="match status" value="1"/>
</dbReference>
<accession>A0AAX2BF62</accession>
<reference evidence="3 4" key="1">
    <citation type="submission" date="2016-04" db="EMBL/GenBank/DDBJ databases">
        <authorList>
            <person name="Regsiter A."/>
            <person name="William W."/>
        </authorList>
    </citation>
    <scope>NUCLEOTIDE SEQUENCE [LARGE SCALE GENOMIC DNA]</scope>
    <source>
        <strain evidence="3 4">92</strain>
    </source>
</reference>
<dbReference type="AlphaFoldDB" id="A0AAX2BF62"/>
<keyword evidence="3" id="KW-0808">Transferase</keyword>
<dbReference type="InterPro" id="IPR001296">
    <property type="entry name" value="Glyco_trans_1"/>
</dbReference>
<evidence type="ECO:0000313" key="3">
    <source>
        <dbReference type="EMBL" id="SAZ16449.1"/>
    </source>
</evidence>